<evidence type="ECO:0000313" key="1">
    <source>
        <dbReference type="Proteomes" id="UP000035642"/>
    </source>
</evidence>
<evidence type="ECO:0000313" key="2">
    <source>
        <dbReference type="WBParaSite" id="ACAC_0000613501-mRNA-1"/>
    </source>
</evidence>
<dbReference type="Proteomes" id="UP000035642">
    <property type="component" value="Unassembled WGS sequence"/>
</dbReference>
<proteinExistence type="predicted"/>
<organism evidence="1 2">
    <name type="scientific">Angiostrongylus cantonensis</name>
    <name type="common">Rat lungworm</name>
    <dbReference type="NCBI Taxonomy" id="6313"/>
    <lineage>
        <taxon>Eukaryota</taxon>
        <taxon>Metazoa</taxon>
        <taxon>Ecdysozoa</taxon>
        <taxon>Nematoda</taxon>
        <taxon>Chromadorea</taxon>
        <taxon>Rhabditida</taxon>
        <taxon>Rhabditina</taxon>
        <taxon>Rhabditomorpha</taxon>
        <taxon>Strongyloidea</taxon>
        <taxon>Metastrongylidae</taxon>
        <taxon>Angiostrongylus</taxon>
    </lineage>
</organism>
<name>A0A0K0D7U0_ANGCA</name>
<reference evidence="1" key="1">
    <citation type="submission" date="2012-09" db="EMBL/GenBank/DDBJ databases">
        <authorList>
            <person name="Martin A.A."/>
        </authorList>
    </citation>
    <scope>NUCLEOTIDE SEQUENCE</scope>
</reference>
<keyword evidence="1" id="KW-1185">Reference proteome</keyword>
<dbReference type="WBParaSite" id="ACAC_0000613501-mRNA-1">
    <property type="protein sequence ID" value="ACAC_0000613501-mRNA-1"/>
    <property type="gene ID" value="ACAC_0000613501"/>
</dbReference>
<dbReference type="AlphaFoldDB" id="A0A0K0D7U0"/>
<accession>A0A0K0D7U0</accession>
<protein>
    <submittedName>
        <fullName evidence="2">Cwf21 domain-containing protein</fullName>
    </submittedName>
</protein>
<reference evidence="2" key="2">
    <citation type="submission" date="2017-02" db="UniProtKB">
        <authorList>
            <consortium name="WormBaseParasite"/>
        </authorList>
    </citation>
    <scope>IDENTIFICATION</scope>
</reference>
<sequence>MLSGVEPVLFEAKNESNAQPQEIISEKKAPFKNICDKHQGQPKQWIEEKKLLIETNMHSWKETKELQKQVELLSAKLSSTDYDVKMPPRAVGCESEFRETRSGRYAKRKRKAFNGA</sequence>